<accession>A0ABN9R4J2</accession>
<name>A0ABN9R4J2_9DINO</name>
<gene>
    <name evidence="1" type="ORF">PCOR1329_LOCUS17529</name>
</gene>
<reference evidence="1" key="1">
    <citation type="submission" date="2023-10" db="EMBL/GenBank/DDBJ databases">
        <authorList>
            <person name="Chen Y."/>
            <person name="Shah S."/>
            <person name="Dougan E. K."/>
            <person name="Thang M."/>
            <person name="Chan C."/>
        </authorList>
    </citation>
    <scope>NUCLEOTIDE SEQUENCE [LARGE SCALE GENOMIC DNA]</scope>
</reference>
<evidence type="ECO:0000313" key="1">
    <source>
        <dbReference type="EMBL" id="CAK0813700.1"/>
    </source>
</evidence>
<proteinExistence type="predicted"/>
<evidence type="ECO:0008006" key="3">
    <source>
        <dbReference type="Google" id="ProtNLM"/>
    </source>
</evidence>
<protein>
    <recommendedName>
        <fullName evidence="3">Transposase IS200-like domain-containing protein</fullName>
    </recommendedName>
</protein>
<keyword evidence="2" id="KW-1185">Reference proteome</keyword>
<dbReference type="Proteomes" id="UP001189429">
    <property type="component" value="Unassembled WGS sequence"/>
</dbReference>
<sequence length="108" mass="11319">MAGPAASSYWMFYLLDAYKAERLRRAKEACGSAVEPASPDAHAVEDDARAASRCRADLIAAAATPERLRSAFGRHFQLDNYVHLVLQPGPDLGARSGACEAAAGAAAG</sequence>
<dbReference type="EMBL" id="CAUYUJ010005447">
    <property type="protein sequence ID" value="CAK0813700.1"/>
    <property type="molecule type" value="Genomic_DNA"/>
</dbReference>
<evidence type="ECO:0000313" key="2">
    <source>
        <dbReference type="Proteomes" id="UP001189429"/>
    </source>
</evidence>
<comment type="caution">
    <text evidence="1">The sequence shown here is derived from an EMBL/GenBank/DDBJ whole genome shotgun (WGS) entry which is preliminary data.</text>
</comment>
<organism evidence="1 2">
    <name type="scientific">Prorocentrum cordatum</name>
    <dbReference type="NCBI Taxonomy" id="2364126"/>
    <lineage>
        <taxon>Eukaryota</taxon>
        <taxon>Sar</taxon>
        <taxon>Alveolata</taxon>
        <taxon>Dinophyceae</taxon>
        <taxon>Prorocentrales</taxon>
        <taxon>Prorocentraceae</taxon>
        <taxon>Prorocentrum</taxon>
    </lineage>
</organism>